<comment type="caution">
    <text evidence="1">The sequence shown here is derived from an EMBL/GenBank/DDBJ whole genome shotgun (WGS) entry which is preliminary data.</text>
</comment>
<organism evidence="1">
    <name type="scientific">marine sediment metagenome</name>
    <dbReference type="NCBI Taxonomy" id="412755"/>
    <lineage>
        <taxon>unclassified sequences</taxon>
        <taxon>metagenomes</taxon>
        <taxon>ecological metagenomes</taxon>
    </lineage>
</organism>
<accession>A0A0F9VSK5</accession>
<proteinExistence type="predicted"/>
<protein>
    <submittedName>
        <fullName evidence="1">Uncharacterized protein</fullName>
    </submittedName>
</protein>
<name>A0A0F9VSK5_9ZZZZ</name>
<dbReference type="EMBL" id="LAZR01000441">
    <property type="protein sequence ID" value="KKN68743.1"/>
    <property type="molecule type" value="Genomic_DNA"/>
</dbReference>
<reference evidence="1" key="1">
    <citation type="journal article" date="2015" name="Nature">
        <title>Complex archaea that bridge the gap between prokaryotes and eukaryotes.</title>
        <authorList>
            <person name="Spang A."/>
            <person name="Saw J.H."/>
            <person name="Jorgensen S.L."/>
            <person name="Zaremba-Niedzwiedzka K."/>
            <person name="Martijn J."/>
            <person name="Lind A.E."/>
            <person name="van Eijk R."/>
            <person name="Schleper C."/>
            <person name="Guy L."/>
            <person name="Ettema T.J."/>
        </authorList>
    </citation>
    <scope>NUCLEOTIDE SEQUENCE</scope>
</reference>
<sequence length="251" mass="28501">MKYLSHTLLCLSLLFTSNTFALDQKYHESVLPVIAAFEGNDKAAIASLVYYPLKRQYPIPDIKNEAEFINRFDEVFDDELAKVIASSNIDIDWDKVGWRGIMLNNGVMWVDTDGKIIAVNTQNTKEQALAKSLIEQGKQSLHASINTFEKPVLDWKTSSYHIRVDDLGDHNYRYAVWGINKKPSDKPDMVLLNGDITFEGSGGNHHYTFKNGRYSYVLQVTIIGCDTSPPGWLEVYKDDERLLSEDVISTQ</sequence>
<evidence type="ECO:0000313" key="1">
    <source>
        <dbReference type="EMBL" id="KKN68743.1"/>
    </source>
</evidence>
<gene>
    <name evidence="1" type="ORF">LCGC14_0448420</name>
</gene>
<dbReference type="AlphaFoldDB" id="A0A0F9VSK5"/>